<keyword evidence="2" id="KW-1185">Reference proteome</keyword>
<proteinExistence type="predicted"/>
<accession>A0A914YF98</accession>
<sequence>MVTKRAERLKKELDSVYEQKTCVDNELQSKIKELYALGETLHSNQTEVGKLRDEKSRLEDNLNTLLVTKRKYEQIVNDLGDQIKMEQNMVRAFKSELSSRDDDYERRQKMPQELESLRYVL</sequence>
<dbReference type="Proteomes" id="UP000887577">
    <property type="component" value="Unplaced"/>
</dbReference>
<name>A0A914YF98_9BILA</name>
<dbReference type="AlphaFoldDB" id="A0A914YF98"/>
<evidence type="ECO:0000256" key="1">
    <source>
        <dbReference type="SAM" id="Coils"/>
    </source>
</evidence>
<feature type="coiled-coil region" evidence="1">
    <location>
        <begin position="6"/>
        <end position="75"/>
    </location>
</feature>
<evidence type="ECO:0000313" key="2">
    <source>
        <dbReference type="Proteomes" id="UP000887577"/>
    </source>
</evidence>
<dbReference type="WBParaSite" id="PSU_v2.g18119.t1">
    <property type="protein sequence ID" value="PSU_v2.g18119.t1"/>
    <property type="gene ID" value="PSU_v2.g18119"/>
</dbReference>
<organism evidence="2 3">
    <name type="scientific">Panagrolaimus superbus</name>
    <dbReference type="NCBI Taxonomy" id="310955"/>
    <lineage>
        <taxon>Eukaryota</taxon>
        <taxon>Metazoa</taxon>
        <taxon>Ecdysozoa</taxon>
        <taxon>Nematoda</taxon>
        <taxon>Chromadorea</taxon>
        <taxon>Rhabditida</taxon>
        <taxon>Tylenchina</taxon>
        <taxon>Panagrolaimomorpha</taxon>
        <taxon>Panagrolaimoidea</taxon>
        <taxon>Panagrolaimidae</taxon>
        <taxon>Panagrolaimus</taxon>
    </lineage>
</organism>
<keyword evidence="1" id="KW-0175">Coiled coil</keyword>
<evidence type="ECO:0000313" key="3">
    <source>
        <dbReference type="WBParaSite" id="PSU_v2.g18119.t1"/>
    </source>
</evidence>
<reference evidence="3" key="1">
    <citation type="submission" date="2022-11" db="UniProtKB">
        <authorList>
            <consortium name="WormBaseParasite"/>
        </authorList>
    </citation>
    <scope>IDENTIFICATION</scope>
</reference>
<dbReference type="SUPFAM" id="SSF90257">
    <property type="entry name" value="Myosin rod fragments"/>
    <property type="match status" value="1"/>
</dbReference>
<protein>
    <submittedName>
        <fullName evidence="3">Uncharacterized protein</fullName>
    </submittedName>
</protein>